<keyword evidence="5" id="KW-0645">Protease</keyword>
<dbReference type="PANTHER" id="PTHR11735:SF11">
    <property type="entry name" value="TRNA THREONYLCARBAMOYLADENOSINE BIOSYNTHESIS PROTEIN TSAB"/>
    <property type="match status" value="1"/>
</dbReference>
<dbReference type="SUPFAM" id="SSF53067">
    <property type="entry name" value="Actin-like ATPase domain"/>
    <property type="match status" value="2"/>
</dbReference>
<gene>
    <name evidence="5" type="ORF">LDG_7636</name>
</gene>
<dbReference type="RefSeq" id="WP_006871538.1">
    <property type="nucleotide sequence ID" value="NZ_JH413832.1"/>
</dbReference>
<dbReference type="STRING" id="658187.LDG_7636"/>
<comment type="similarity">
    <text evidence="1">Belongs to the KAE1 / TsaD family. TsaB subfamily.</text>
</comment>
<evidence type="ECO:0000256" key="2">
    <source>
        <dbReference type="ARBA" id="ARBA00019012"/>
    </source>
</evidence>
<dbReference type="OrthoDB" id="9809995at2"/>
<dbReference type="PANTHER" id="PTHR11735">
    <property type="entry name" value="TRNA N6-ADENOSINE THREONYLCARBAMOYLTRANSFERASE"/>
    <property type="match status" value="1"/>
</dbReference>
<accession>G9EQT3</accession>
<proteinExistence type="inferred from homology"/>
<reference evidence="5 6" key="1">
    <citation type="journal article" date="2011" name="BMC Genomics">
        <title>Insight into cross-talk between intra-amoebal pathogens.</title>
        <authorList>
            <person name="Gimenez G."/>
            <person name="Bertelli C."/>
            <person name="Moliner C."/>
            <person name="Robert C."/>
            <person name="Raoult D."/>
            <person name="Fournier P.E."/>
            <person name="Greub G."/>
        </authorList>
    </citation>
    <scope>NUCLEOTIDE SEQUENCE [LARGE SCALE GENOMIC DNA]</scope>
    <source>
        <strain evidence="5 6">LLAP12</strain>
    </source>
</reference>
<dbReference type="InterPro" id="IPR022496">
    <property type="entry name" value="T6A_TsaB"/>
</dbReference>
<dbReference type="GO" id="GO:0008233">
    <property type="term" value="F:peptidase activity"/>
    <property type="evidence" value="ECO:0007669"/>
    <property type="project" value="UniProtKB-KW"/>
</dbReference>
<dbReference type="GO" id="GO:0002949">
    <property type="term" value="P:tRNA threonylcarbamoyladenosine modification"/>
    <property type="evidence" value="ECO:0007669"/>
    <property type="project" value="InterPro"/>
</dbReference>
<dbReference type="CDD" id="cd24032">
    <property type="entry name" value="ASKHA_NBD_TsaB"/>
    <property type="match status" value="1"/>
</dbReference>
<sequence>MNLLAIDTSTELASVALLRGEELFCKEQGSQRTHAQFLLPMIDALMLEASMPMNQLDAVVFGCGPGSFTGLRIACSVAKGLAYAHDLDLIPVSSLSAIAWAARKQAASADLPLLAVLDARMHEMYWAYYPPGQFSAEERVNAVADISLANTQPIILAGAGIEEYWADFPEAIKSQISIQLPIYPSAVAMIELARVTGIQPVSVADAQPVYVRNQVTYDKKL</sequence>
<dbReference type="Gene3D" id="3.30.420.40">
    <property type="match status" value="2"/>
</dbReference>
<dbReference type="Pfam" id="PF00814">
    <property type="entry name" value="TsaD"/>
    <property type="match status" value="1"/>
</dbReference>
<evidence type="ECO:0000259" key="4">
    <source>
        <dbReference type="Pfam" id="PF00814"/>
    </source>
</evidence>
<evidence type="ECO:0000256" key="1">
    <source>
        <dbReference type="ARBA" id="ARBA00010493"/>
    </source>
</evidence>
<dbReference type="HOGENOM" id="CLU_064886_2_0_6"/>
<organism evidence="5 6">
    <name type="scientific">Legionella drancourtii LLAP12</name>
    <dbReference type="NCBI Taxonomy" id="658187"/>
    <lineage>
        <taxon>Bacteria</taxon>
        <taxon>Pseudomonadati</taxon>
        <taxon>Pseudomonadota</taxon>
        <taxon>Gammaproteobacteria</taxon>
        <taxon>Legionellales</taxon>
        <taxon>Legionellaceae</taxon>
        <taxon>Legionella</taxon>
    </lineage>
</organism>
<keyword evidence="5" id="KW-0378">Hydrolase</keyword>
<dbReference type="GO" id="GO:0006508">
    <property type="term" value="P:proteolysis"/>
    <property type="evidence" value="ECO:0007669"/>
    <property type="project" value="UniProtKB-KW"/>
</dbReference>
<dbReference type="FunCoup" id="G9EQT3">
    <property type="interactions" value="360"/>
</dbReference>
<dbReference type="InParanoid" id="G9EQT3"/>
<evidence type="ECO:0000313" key="5">
    <source>
        <dbReference type="EMBL" id="EHL30304.1"/>
    </source>
</evidence>
<feature type="domain" description="Gcp-like" evidence="4">
    <location>
        <begin position="30"/>
        <end position="149"/>
    </location>
</feature>
<evidence type="ECO:0000256" key="3">
    <source>
        <dbReference type="ARBA" id="ARBA00032446"/>
    </source>
</evidence>
<dbReference type="AlphaFoldDB" id="G9EQT3"/>
<dbReference type="EMBL" id="JH413832">
    <property type="protein sequence ID" value="EHL30304.1"/>
    <property type="molecule type" value="Genomic_DNA"/>
</dbReference>
<dbReference type="Proteomes" id="UP000002770">
    <property type="component" value="Unassembled WGS sequence"/>
</dbReference>
<name>G9EQT3_9GAMM</name>
<evidence type="ECO:0000313" key="6">
    <source>
        <dbReference type="Proteomes" id="UP000002770"/>
    </source>
</evidence>
<dbReference type="InterPro" id="IPR043129">
    <property type="entry name" value="ATPase_NBD"/>
</dbReference>
<dbReference type="InterPro" id="IPR000905">
    <property type="entry name" value="Gcp-like_dom"/>
</dbReference>
<dbReference type="eggNOG" id="COG1214">
    <property type="taxonomic scope" value="Bacteria"/>
</dbReference>
<keyword evidence="6" id="KW-1185">Reference proteome</keyword>
<dbReference type="GO" id="GO:0005829">
    <property type="term" value="C:cytosol"/>
    <property type="evidence" value="ECO:0007669"/>
    <property type="project" value="TreeGrafter"/>
</dbReference>
<protein>
    <recommendedName>
        <fullName evidence="2">tRNA threonylcarbamoyladenosine biosynthesis protein TsaB</fullName>
    </recommendedName>
    <alternativeName>
        <fullName evidence="3">t(6)A37 threonylcarbamoyladenosine biosynthesis protein TsaB</fullName>
    </alternativeName>
</protein>
<dbReference type="NCBIfam" id="TIGR03725">
    <property type="entry name" value="T6A_YeaZ"/>
    <property type="match status" value="1"/>
</dbReference>